<dbReference type="InterPro" id="IPR036603">
    <property type="entry name" value="RBP11-like"/>
</dbReference>
<dbReference type="EMBL" id="KV417279">
    <property type="protein sequence ID" value="KZO97458.1"/>
    <property type="molecule type" value="Genomic_DNA"/>
</dbReference>
<name>A0A167N8L5_CALVF</name>
<evidence type="ECO:0000256" key="2">
    <source>
        <dbReference type="ARBA" id="ARBA00023163"/>
    </source>
</evidence>
<protein>
    <submittedName>
        <fullName evidence="3">Uncharacterized protein</fullName>
    </submittedName>
</protein>
<evidence type="ECO:0000313" key="4">
    <source>
        <dbReference type="Proteomes" id="UP000076738"/>
    </source>
</evidence>
<dbReference type="Gene3D" id="3.30.1360.10">
    <property type="entry name" value="RNA polymerase, RBP11-like subunit"/>
    <property type="match status" value="1"/>
</dbReference>
<dbReference type="GO" id="GO:0005736">
    <property type="term" value="C:RNA polymerase I complex"/>
    <property type="evidence" value="ECO:0007669"/>
    <property type="project" value="TreeGrafter"/>
</dbReference>
<dbReference type="InterPro" id="IPR036643">
    <property type="entry name" value="RNApol_insert_sf"/>
</dbReference>
<dbReference type="PANTHER" id="PTHR11800">
    <property type="entry name" value="DNA-DIRECTED RNA POLYMERASE"/>
    <property type="match status" value="1"/>
</dbReference>
<sequence>MHAAIDFDFDLGGVHASIANALQQILIDKGESIGVDQADVLAKEANILSFQLQVSCTRCRPSPVTTTLPTCATIPPSAPHKLWHSVGHQAHSLNWVFDLHTVTEPNIVLLKLRWEQEVHAMLHCVHACAQEHTRWCPVPSLTYRSMPHIEIGWREEWVEVGREEREKRYEEMRELHGL</sequence>
<proteinExistence type="predicted"/>
<evidence type="ECO:0000313" key="3">
    <source>
        <dbReference type="EMBL" id="KZO97458.1"/>
    </source>
</evidence>
<dbReference type="InterPro" id="IPR050518">
    <property type="entry name" value="Rpo3/RPB3_RNA_Pol_subunit"/>
</dbReference>
<dbReference type="PANTHER" id="PTHR11800:SF13">
    <property type="entry name" value="DNA-DIRECTED RNA POLYMERASES I AND III SUBUNIT RPAC1"/>
    <property type="match status" value="1"/>
</dbReference>
<dbReference type="OrthoDB" id="270173at2759"/>
<dbReference type="Proteomes" id="UP000076738">
    <property type="component" value="Unassembled WGS sequence"/>
</dbReference>
<organism evidence="3 4">
    <name type="scientific">Calocera viscosa (strain TUFC12733)</name>
    <dbReference type="NCBI Taxonomy" id="1330018"/>
    <lineage>
        <taxon>Eukaryota</taxon>
        <taxon>Fungi</taxon>
        <taxon>Dikarya</taxon>
        <taxon>Basidiomycota</taxon>
        <taxon>Agaricomycotina</taxon>
        <taxon>Dacrymycetes</taxon>
        <taxon>Dacrymycetales</taxon>
        <taxon>Dacrymycetaceae</taxon>
        <taxon>Calocera</taxon>
    </lineage>
</organism>
<dbReference type="GO" id="GO:0046983">
    <property type="term" value="F:protein dimerization activity"/>
    <property type="evidence" value="ECO:0007669"/>
    <property type="project" value="InterPro"/>
</dbReference>
<keyword evidence="4" id="KW-1185">Reference proteome</keyword>
<dbReference type="AlphaFoldDB" id="A0A167N8L5"/>
<dbReference type="GO" id="GO:0003899">
    <property type="term" value="F:DNA-directed RNA polymerase activity"/>
    <property type="evidence" value="ECO:0007669"/>
    <property type="project" value="TreeGrafter"/>
</dbReference>
<keyword evidence="2" id="KW-0804">Transcription</keyword>
<dbReference type="GO" id="GO:0006351">
    <property type="term" value="P:DNA-templated transcription"/>
    <property type="evidence" value="ECO:0007669"/>
    <property type="project" value="InterPro"/>
</dbReference>
<reference evidence="3 4" key="1">
    <citation type="journal article" date="2016" name="Mol. Biol. Evol.">
        <title>Comparative Genomics of Early-Diverging Mushroom-Forming Fungi Provides Insights into the Origins of Lignocellulose Decay Capabilities.</title>
        <authorList>
            <person name="Nagy L.G."/>
            <person name="Riley R."/>
            <person name="Tritt A."/>
            <person name="Adam C."/>
            <person name="Daum C."/>
            <person name="Floudas D."/>
            <person name="Sun H."/>
            <person name="Yadav J.S."/>
            <person name="Pangilinan J."/>
            <person name="Larsson K.H."/>
            <person name="Matsuura K."/>
            <person name="Barry K."/>
            <person name="Labutti K."/>
            <person name="Kuo R."/>
            <person name="Ohm R.A."/>
            <person name="Bhattacharya S.S."/>
            <person name="Shirouzu T."/>
            <person name="Yoshinaga Y."/>
            <person name="Martin F.M."/>
            <person name="Grigoriev I.V."/>
            <person name="Hibbett D.S."/>
        </authorList>
    </citation>
    <scope>NUCLEOTIDE SEQUENCE [LARGE SCALE GENOMIC DNA]</scope>
    <source>
        <strain evidence="3 4">TUFC12733</strain>
    </source>
</reference>
<accession>A0A167N8L5</accession>
<dbReference type="STRING" id="1330018.A0A167N8L5"/>
<dbReference type="GO" id="GO:0005666">
    <property type="term" value="C:RNA polymerase III complex"/>
    <property type="evidence" value="ECO:0007669"/>
    <property type="project" value="TreeGrafter"/>
</dbReference>
<evidence type="ECO:0000256" key="1">
    <source>
        <dbReference type="ARBA" id="ARBA00022478"/>
    </source>
</evidence>
<gene>
    <name evidence="3" type="ORF">CALVIDRAFT_597395</name>
</gene>
<keyword evidence="1" id="KW-0240">DNA-directed RNA polymerase</keyword>
<dbReference type="Gene3D" id="2.170.120.12">
    <property type="entry name" value="DNA-directed RNA polymerase, insert domain"/>
    <property type="match status" value="1"/>
</dbReference>
<dbReference type="GO" id="GO:0055029">
    <property type="term" value="C:nuclear DNA-directed RNA polymerase complex"/>
    <property type="evidence" value="ECO:0007669"/>
    <property type="project" value="UniProtKB-ARBA"/>
</dbReference>